<gene>
    <name evidence="3" type="ORF">EET67_06965</name>
</gene>
<name>A0A432V884_9HYPH</name>
<comment type="caution">
    <text evidence="3">The sequence shown here is derived from an EMBL/GenBank/DDBJ whole genome shotgun (WGS) entry which is preliminary data.</text>
</comment>
<dbReference type="Proteomes" id="UP000281647">
    <property type="component" value="Unassembled WGS sequence"/>
</dbReference>
<protein>
    <submittedName>
        <fullName evidence="3">Uncharacterized protein</fullName>
    </submittedName>
</protein>
<feature type="region of interest" description="Disordered" evidence="1">
    <location>
        <begin position="64"/>
        <end position="198"/>
    </location>
</feature>
<feature type="compositionally biased region" description="Polar residues" evidence="1">
    <location>
        <begin position="318"/>
        <end position="334"/>
    </location>
</feature>
<dbReference type="AlphaFoldDB" id="A0A432V884"/>
<evidence type="ECO:0000256" key="1">
    <source>
        <dbReference type="SAM" id="MobiDB-lite"/>
    </source>
</evidence>
<dbReference type="RefSeq" id="WP_128626227.1">
    <property type="nucleotide sequence ID" value="NZ_RKST01000006.1"/>
</dbReference>
<organism evidence="3 4">
    <name type="scientific">Borborobacter arsenicus</name>
    <dbReference type="NCBI Taxonomy" id="1851146"/>
    <lineage>
        <taxon>Bacteria</taxon>
        <taxon>Pseudomonadati</taxon>
        <taxon>Pseudomonadota</taxon>
        <taxon>Alphaproteobacteria</taxon>
        <taxon>Hyphomicrobiales</taxon>
        <taxon>Phyllobacteriaceae</taxon>
        <taxon>Borborobacter</taxon>
    </lineage>
</organism>
<reference evidence="3 4" key="1">
    <citation type="submission" date="2018-11" db="EMBL/GenBank/DDBJ databases">
        <title>Pseudaminobacter arsenicus sp. nov., an arsenic-resistant bacterium isolated from arsenic-rich aquifers.</title>
        <authorList>
            <person name="Mu Y."/>
        </authorList>
    </citation>
    <scope>NUCLEOTIDE SEQUENCE [LARGE SCALE GENOMIC DNA]</scope>
    <source>
        <strain evidence="3 4">CB3</strain>
    </source>
</reference>
<proteinExistence type="predicted"/>
<evidence type="ECO:0000313" key="4">
    <source>
        <dbReference type="Proteomes" id="UP000281647"/>
    </source>
</evidence>
<sequence>MADFVAVLKKTLDGLNDPTPELRQRVYDKARATISAKLAAITPPPPKAVAERQKRALEDAIATVEQQYPDRPGPKISPDPLAELDDVFASIERQKKDPPKKADAESIDPVPPAAEPAAEPEPEPESPPPPEVESLPEPKAESWPKTTPVVAPPPPAPDAPDDDVLPAPSQGFGHEPGYEPQQDNDPFASAEDEREHTYQRKRGYGLIAALVAIAALAAGGYGIWLNKEALFGPNAPAPVAAAPEQPASPQQPADEPATETAALPPAEEEPAPVAEEPATPQKFTQRLTPEGKEIDAGPAGGATSLGEGTSLAAVTQPPAGSTSPQPQEAPSASEPSVAVGQRAIFYEERTNVAQGSAEPGSIVWSLVQESPGGDLPPEPAIRAEATIPGKDVQLRMTIRRNADQTLPASHIIEVIFLTPEGFEGGGIENILRVSMKGSEQEAGSPLIGIPAKIADGFFLIALNDGKAEIDANMTLLRRQSWIDVPVIYKSGRRALFTMEKGIPGQKAFEEAIKAWQEAASAEGEGNG</sequence>
<dbReference type="OrthoDB" id="8442940at2"/>
<feature type="compositionally biased region" description="Basic and acidic residues" evidence="1">
    <location>
        <begin position="92"/>
        <end position="104"/>
    </location>
</feature>
<feature type="transmembrane region" description="Helical" evidence="2">
    <location>
        <begin position="204"/>
        <end position="224"/>
    </location>
</feature>
<feature type="region of interest" description="Disordered" evidence="1">
    <location>
        <begin position="237"/>
        <end position="280"/>
    </location>
</feature>
<keyword evidence="4" id="KW-1185">Reference proteome</keyword>
<keyword evidence="2" id="KW-1133">Transmembrane helix</keyword>
<accession>A0A432V884</accession>
<feature type="region of interest" description="Disordered" evidence="1">
    <location>
        <begin position="312"/>
        <end position="336"/>
    </location>
</feature>
<evidence type="ECO:0000256" key="2">
    <source>
        <dbReference type="SAM" id="Phobius"/>
    </source>
</evidence>
<evidence type="ECO:0000313" key="3">
    <source>
        <dbReference type="EMBL" id="RUM98374.1"/>
    </source>
</evidence>
<dbReference type="EMBL" id="RKST01000006">
    <property type="protein sequence ID" value="RUM98374.1"/>
    <property type="molecule type" value="Genomic_DNA"/>
</dbReference>
<keyword evidence="2" id="KW-0812">Transmembrane</keyword>
<keyword evidence="2" id="KW-0472">Membrane</keyword>